<keyword evidence="2" id="KW-1185">Reference proteome</keyword>
<name>A0ABU6QJ02_9FABA</name>
<organism evidence="1 2">
    <name type="scientific">Stylosanthes scabra</name>
    <dbReference type="NCBI Taxonomy" id="79078"/>
    <lineage>
        <taxon>Eukaryota</taxon>
        <taxon>Viridiplantae</taxon>
        <taxon>Streptophyta</taxon>
        <taxon>Embryophyta</taxon>
        <taxon>Tracheophyta</taxon>
        <taxon>Spermatophyta</taxon>
        <taxon>Magnoliopsida</taxon>
        <taxon>eudicotyledons</taxon>
        <taxon>Gunneridae</taxon>
        <taxon>Pentapetalae</taxon>
        <taxon>rosids</taxon>
        <taxon>fabids</taxon>
        <taxon>Fabales</taxon>
        <taxon>Fabaceae</taxon>
        <taxon>Papilionoideae</taxon>
        <taxon>50 kb inversion clade</taxon>
        <taxon>dalbergioids sensu lato</taxon>
        <taxon>Dalbergieae</taxon>
        <taxon>Pterocarpus clade</taxon>
        <taxon>Stylosanthes</taxon>
    </lineage>
</organism>
<comment type="caution">
    <text evidence="1">The sequence shown here is derived from an EMBL/GenBank/DDBJ whole genome shotgun (WGS) entry which is preliminary data.</text>
</comment>
<evidence type="ECO:0000313" key="2">
    <source>
        <dbReference type="Proteomes" id="UP001341840"/>
    </source>
</evidence>
<reference evidence="1 2" key="1">
    <citation type="journal article" date="2023" name="Plants (Basel)">
        <title>Bridging the Gap: Combining Genomics and Transcriptomics Approaches to Understand Stylosanthes scabra, an Orphan Legume from the Brazilian Caatinga.</title>
        <authorList>
            <person name="Ferreira-Neto J.R.C."/>
            <person name="da Silva M.D."/>
            <person name="Binneck E."/>
            <person name="de Melo N.F."/>
            <person name="da Silva R.H."/>
            <person name="de Melo A.L.T.M."/>
            <person name="Pandolfi V."/>
            <person name="Bustamante F.O."/>
            <person name="Brasileiro-Vidal A.C."/>
            <person name="Benko-Iseppon A.M."/>
        </authorList>
    </citation>
    <scope>NUCLEOTIDE SEQUENCE [LARGE SCALE GENOMIC DNA]</scope>
    <source>
        <tissue evidence="1">Leaves</tissue>
    </source>
</reference>
<sequence>MEALLRNLVYVIAKVVGNEKPRDITTVTEQPTKRMALKIQDLEKNTIEAVLFGALVDQIQPHLEKRRVEPLIVVFQLFRANRYEKLIIDPTLLDVTEFRTRLLGDQPNASVRITQGSAAINDLRRGTEKVMNIEQVMDREEVSFLLKCFIKCLLMVSEAASSTSPIKILSSSAV</sequence>
<proteinExistence type="predicted"/>
<dbReference type="EMBL" id="JASCZI010000432">
    <property type="protein sequence ID" value="MED6111772.1"/>
    <property type="molecule type" value="Genomic_DNA"/>
</dbReference>
<dbReference type="InterPro" id="IPR012340">
    <property type="entry name" value="NA-bd_OB-fold"/>
</dbReference>
<evidence type="ECO:0000313" key="1">
    <source>
        <dbReference type="EMBL" id="MED6111772.1"/>
    </source>
</evidence>
<dbReference type="Gene3D" id="2.40.50.140">
    <property type="entry name" value="Nucleic acid-binding proteins"/>
    <property type="match status" value="1"/>
</dbReference>
<protein>
    <submittedName>
        <fullName evidence="1">Uncharacterized protein</fullName>
    </submittedName>
</protein>
<dbReference type="Proteomes" id="UP001341840">
    <property type="component" value="Unassembled WGS sequence"/>
</dbReference>
<gene>
    <name evidence="1" type="ORF">PIB30_055425</name>
</gene>
<accession>A0ABU6QJ02</accession>